<evidence type="ECO:0000313" key="3">
    <source>
        <dbReference type="Proteomes" id="UP001157125"/>
    </source>
</evidence>
<sequence>MVFDDAVVDDRDAATEREVGVCVRVRGRAVRRPPRVPDGGRCGGQRRFGDRGGEAFELARLLRGGDAFEVVGDERNTRRVVTPVLKSGEAAHDNALRALIRRAGAHVSDDSTHRQESTVASRSHPPASPCRRGGPSDAEQWWRELCPPCDR</sequence>
<keyword evidence="3" id="KW-1185">Reference proteome</keyword>
<protein>
    <submittedName>
        <fullName evidence="2">Uncharacterized protein</fullName>
    </submittedName>
</protein>
<dbReference type="Proteomes" id="UP001157125">
    <property type="component" value="Unassembled WGS sequence"/>
</dbReference>
<organism evidence="2 3">
    <name type="scientific">Demequina litorisediminis</name>
    <dbReference type="NCBI Taxonomy" id="1849022"/>
    <lineage>
        <taxon>Bacteria</taxon>
        <taxon>Bacillati</taxon>
        <taxon>Actinomycetota</taxon>
        <taxon>Actinomycetes</taxon>
        <taxon>Micrococcales</taxon>
        <taxon>Demequinaceae</taxon>
        <taxon>Demequina</taxon>
    </lineage>
</organism>
<evidence type="ECO:0000313" key="2">
    <source>
        <dbReference type="EMBL" id="GMA36266.1"/>
    </source>
</evidence>
<feature type="compositionally biased region" description="Basic and acidic residues" evidence="1">
    <location>
        <begin position="107"/>
        <end position="116"/>
    </location>
</feature>
<name>A0ABQ6IEW8_9MICO</name>
<evidence type="ECO:0000256" key="1">
    <source>
        <dbReference type="SAM" id="MobiDB-lite"/>
    </source>
</evidence>
<dbReference type="EMBL" id="BSUN01000001">
    <property type="protein sequence ID" value="GMA36266.1"/>
    <property type="molecule type" value="Genomic_DNA"/>
</dbReference>
<feature type="region of interest" description="Disordered" evidence="1">
    <location>
        <begin position="102"/>
        <end position="140"/>
    </location>
</feature>
<reference evidence="3" key="1">
    <citation type="journal article" date="2019" name="Int. J. Syst. Evol. Microbiol.">
        <title>The Global Catalogue of Microorganisms (GCM) 10K type strain sequencing project: providing services to taxonomists for standard genome sequencing and annotation.</title>
        <authorList>
            <consortium name="The Broad Institute Genomics Platform"/>
            <consortium name="The Broad Institute Genome Sequencing Center for Infectious Disease"/>
            <person name="Wu L."/>
            <person name="Ma J."/>
        </authorList>
    </citation>
    <scope>NUCLEOTIDE SEQUENCE [LARGE SCALE GENOMIC DNA]</scope>
    <source>
        <strain evidence="3">NBRC 112299</strain>
    </source>
</reference>
<comment type="caution">
    <text evidence="2">The sequence shown here is derived from an EMBL/GenBank/DDBJ whole genome shotgun (WGS) entry which is preliminary data.</text>
</comment>
<proteinExistence type="predicted"/>
<gene>
    <name evidence="2" type="ORF">GCM10025876_24700</name>
</gene>
<accession>A0ABQ6IEW8</accession>